<dbReference type="Gene3D" id="1.10.287.1250">
    <property type="match status" value="1"/>
</dbReference>
<dbReference type="PROSITE" id="PS51748">
    <property type="entry name" value="HEXOKINASE_2"/>
    <property type="match status" value="1"/>
</dbReference>
<proteinExistence type="inferred from homology"/>
<sequence length="610" mass="66723">MAPISALIGSTEDSARQILDAIESQFQLSDDALVRITDQFLKDFRLGLSEYNHPMAMIPTFVTGVPNGSETGLVFHSSYAWAHFSFQVSCHFLEKHKSSRRLHCFYHVLCFTGLKDLPRPRSRWNKPVRSRILTTECATYFTLFSRVCEVQLKGNHQFTLRQQKYRVSEALKTGEATALFDYLADSVDAFLTEFPSSPNSAPPDPFATGSSALDLLDTSDSSPAVPLGLTFSFPVEQTALNRGKVLTWTKGFSAKNAIGHDVVQLLQDAFDRKHLHVRCVALVNDTVGALLSRAYTAGGCILGSIFGTGTNGAYVEKVENITKLGDSPARKHGGDMVVNTEWGAFNNTRTTLPTTPYDNKLDRESINPRLQAFEKFISGMYLGEITRNIILSLIDAAPYPILFNGRASALLNKHYGLDTAVMSEIEQAWENGRDQPSSNDKLVNGSHAISNASAAHPHPSLSTPTRHFTEVDKLSPEDRSRLERIRNIVIQRFALDAADVTLRDAAIVHWTSCLVANRAAKLSGCAIAAVLVQTEKAKLGGGFVPKDEKITIGVDGSLIEHYPNFNARLRASVRTLVGEEVEARLNIGLAKDGSGVGAALCALQATKQGL</sequence>
<feature type="domain" description="Hexokinase C-terminal" evidence="8">
    <location>
        <begin position="462"/>
        <end position="603"/>
    </location>
</feature>
<evidence type="ECO:0000256" key="6">
    <source>
        <dbReference type="RuleBase" id="RU362007"/>
    </source>
</evidence>
<evidence type="ECO:0000256" key="3">
    <source>
        <dbReference type="ARBA" id="ARBA00022741"/>
    </source>
</evidence>
<keyword evidence="5 6" id="KW-0067">ATP-binding</keyword>
<dbReference type="Gene3D" id="3.40.367.20">
    <property type="match status" value="1"/>
</dbReference>
<dbReference type="Gene3D" id="3.30.420.40">
    <property type="match status" value="1"/>
</dbReference>
<keyword evidence="4 6" id="KW-0418">Kinase</keyword>
<evidence type="ECO:0000256" key="2">
    <source>
        <dbReference type="ARBA" id="ARBA00022679"/>
    </source>
</evidence>
<keyword evidence="6" id="KW-0324">Glycolysis</keyword>
<reference evidence="10" key="1">
    <citation type="submission" date="2024-04" db="EMBL/GenBank/DDBJ databases">
        <authorList>
            <person name="Shaw F."/>
            <person name="Minotto A."/>
        </authorList>
    </citation>
    <scope>NUCLEOTIDE SEQUENCE [LARGE SCALE GENOMIC DNA]</scope>
</reference>
<feature type="domain" description="Hexokinase C-terminal" evidence="8">
    <location>
        <begin position="302"/>
        <end position="429"/>
    </location>
</feature>
<organism evidence="9 10">
    <name type="scientific">Somion occarium</name>
    <dbReference type="NCBI Taxonomy" id="3059160"/>
    <lineage>
        <taxon>Eukaryota</taxon>
        <taxon>Fungi</taxon>
        <taxon>Dikarya</taxon>
        <taxon>Basidiomycota</taxon>
        <taxon>Agaricomycotina</taxon>
        <taxon>Agaricomycetes</taxon>
        <taxon>Polyporales</taxon>
        <taxon>Cerrenaceae</taxon>
        <taxon>Somion</taxon>
    </lineage>
</organism>
<keyword evidence="3 6" id="KW-0547">Nucleotide-binding</keyword>
<evidence type="ECO:0000313" key="10">
    <source>
        <dbReference type="Proteomes" id="UP001497453"/>
    </source>
</evidence>
<dbReference type="Pfam" id="PF03727">
    <property type="entry name" value="Hexokinase_2"/>
    <property type="match status" value="2"/>
</dbReference>
<dbReference type="EC" id="2.7.1.-" evidence="6"/>
<evidence type="ECO:0000313" key="9">
    <source>
        <dbReference type="EMBL" id="CAL1702031.1"/>
    </source>
</evidence>
<dbReference type="Pfam" id="PF00349">
    <property type="entry name" value="Hexokinase_1"/>
    <property type="match status" value="2"/>
</dbReference>
<gene>
    <name evidence="9" type="ORF">GFSPODELE1_LOCUS3847</name>
</gene>
<feature type="domain" description="Hexokinase N-terminal" evidence="7">
    <location>
        <begin position="19"/>
        <end position="73"/>
    </location>
</feature>
<name>A0ABP1D298_9APHY</name>
<evidence type="ECO:0000256" key="1">
    <source>
        <dbReference type="ARBA" id="ARBA00009225"/>
    </source>
</evidence>
<dbReference type="PRINTS" id="PR00475">
    <property type="entry name" value="HEXOKINASE"/>
</dbReference>
<keyword evidence="2 6" id="KW-0808">Transferase</keyword>
<dbReference type="SUPFAM" id="SSF53067">
    <property type="entry name" value="Actin-like ATPase domain"/>
    <property type="match status" value="3"/>
</dbReference>
<keyword evidence="10" id="KW-1185">Reference proteome</keyword>
<comment type="similarity">
    <text evidence="1 6">Belongs to the hexokinase family.</text>
</comment>
<dbReference type="Proteomes" id="UP001497453">
    <property type="component" value="Chromosome 2"/>
</dbReference>
<dbReference type="PANTHER" id="PTHR19443">
    <property type="entry name" value="HEXOKINASE"/>
    <property type="match status" value="1"/>
</dbReference>
<dbReference type="InterPro" id="IPR022673">
    <property type="entry name" value="Hexokinase_C"/>
</dbReference>
<dbReference type="InterPro" id="IPR043129">
    <property type="entry name" value="ATPase_NBD"/>
</dbReference>
<evidence type="ECO:0000256" key="5">
    <source>
        <dbReference type="ARBA" id="ARBA00022840"/>
    </source>
</evidence>
<feature type="domain" description="Hexokinase N-terminal" evidence="7">
    <location>
        <begin position="146"/>
        <end position="295"/>
    </location>
</feature>
<dbReference type="PANTHER" id="PTHR19443:SF30">
    <property type="entry name" value="GLUCOKINASE-1-RELATED"/>
    <property type="match status" value="1"/>
</dbReference>
<accession>A0ABP1D298</accession>
<protein>
    <recommendedName>
        <fullName evidence="6">Phosphotransferase</fullName>
        <ecNumber evidence="6">2.7.1.-</ecNumber>
    </recommendedName>
</protein>
<dbReference type="EMBL" id="OZ037945">
    <property type="protein sequence ID" value="CAL1702031.1"/>
    <property type="molecule type" value="Genomic_DNA"/>
</dbReference>
<evidence type="ECO:0000256" key="4">
    <source>
        <dbReference type="ARBA" id="ARBA00022777"/>
    </source>
</evidence>
<dbReference type="InterPro" id="IPR001312">
    <property type="entry name" value="Hexokinase"/>
</dbReference>
<dbReference type="InterPro" id="IPR022672">
    <property type="entry name" value="Hexokinase_N"/>
</dbReference>
<evidence type="ECO:0000259" key="7">
    <source>
        <dbReference type="Pfam" id="PF00349"/>
    </source>
</evidence>
<evidence type="ECO:0000259" key="8">
    <source>
        <dbReference type="Pfam" id="PF03727"/>
    </source>
</evidence>